<dbReference type="AlphaFoldDB" id="A0A8T0PBL7"/>
<keyword evidence="3" id="KW-1185">Reference proteome</keyword>
<gene>
    <name evidence="2" type="ORF">PVAP13_8NG216311</name>
</gene>
<feature type="compositionally biased region" description="Pro residues" evidence="1">
    <location>
        <begin position="28"/>
        <end position="42"/>
    </location>
</feature>
<dbReference type="Proteomes" id="UP000823388">
    <property type="component" value="Chromosome 8N"/>
</dbReference>
<reference evidence="2" key="1">
    <citation type="submission" date="2020-05" db="EMBL/GenBank/DDBJ databases">
        <title>WGS assembly of Panicum virgatum.</title>
        <authorList>
            <person name="Lovell J.T."/>
            <person name="Jenkins J."/>
            <person name="Shu S."/>
            <person name="Juenger T.E."/>
            <person name="Schmutz J."/>
        </authorList>
    </citation>
    <scope>NUCLEOTIDE SEQUENCE</scope>
    <source>
        <strain evidence="2">AP13</strain>
    </source>
</reference>
<sequence>MFLPRTKFFSRHLQTYRRDARRHGATGPQPPHSPGARFAPPPAARRHGLFAAPHAATTSFPSCRSLRAQWRSPPPRPPPPRAARHRIGLLPLPRSRSVAGCDMDQAQVPPSKHIFLFDPCTLAALRFAGGG</sequence>
<evidence type="ECO:0000256" key="1">
    <source>
        <dbReference type="SAM" id="MobiDB-lite"/>
    </source>
</evidence>
<proteinExistence type="predicted"/>
<feature type="region of interest" description="Disordered" evidence="1">
    <location>
        <begin position="20"/>
        <end position="42"/>
    </location>
</feature>
<dbReference type="EMBL" id="CM029052">
    <property type="protein sequence ID" value="KAG2557532.1"/>
    <property type="molecule type" value="Genomic_DNA"/>
</dbReference>
<accession>A0A8T0PBL7</accession>
<protein>
    <submittedName>
        <fullName evidence="2">Uncharacterized protein</fullName>
    </submittedName>
</protein>
<evidence type="ECO:0000313" key="3">
    <source>
        <dbReference type="Proteomes" id="UP000823388"/>
    </source>
</evidence>
<comment type="caution">
    <text evidence="2">The sequence shown here is derived from an EMBL/GenBank/DDBJ whole genome shotgun (WGS) entry which is preliminary data.</text>
</comment>
<organism evidence="2 3">
    <name type="scientific">Panicum virgatum</name>
    <name type="common">Blackwell switchgrass</name>
    <dbReference type="NCBI Taxonomy" id="38727"/>
    <lineage>
        <taxon>Eukaryota</taxon>
        <taxon>Viridiplantae</taxon>
        <taxon>Streptophyta</taxon>
        <taxon>Embryophyta</taxon>
        <taxon>Tracheophyta</taxon>
        <taxon>Spermatophyta</taxon>
        <taxon>Magnoliopsida</taxon>
        <taxon>Liliopsida</taxon>
        <taxon>Poales</taxon>
        <taxon>Poaceae</taxon>
        <taxon>PACMAD clade</taxon>
        <taxon>Panicoideae</taxon>
        <taxon>Panicodae</taxon>
        <taxon>Paniceae</taxon>
        <taxon>Panicinae</taxon>
        <taxon>Panicum</taxon>
        <taxon>Panicum sect. Hiantes</taxon>
    </lineage>
</organism>
<name>A0A8T0PBL7_PANVG</name>
<evidence type="ECO:0000313" key="2">
    <source>
        <dbReference type="EMBL" id="KAG2557532.1"/>
    </source>
</evidence>